<evidence type="ECO:0000256" key="7">
    <source>
        <dbReference type="ARBA" id="ARBA00023242"/>
    </source>
</evidence>
<dbReference type="SUPFAM" id="SSF53098">
    <property type="entry name" value="Ribonuclease H-like"/>
    <property type="match status" value="1"/>
</dbReference>
<protein>
    <recommendedName>
        <fullName evidence="10">BED-type domain-containing protein</fullName>
    </recommendedName>
</protein>
<dbReference type="EMBL" id="OV121139">
    <property type="protein sequence ID" value="CAH0561717.1"/>
    <property type="molecule type" value="Genomic_DNA"/>
</dbReference>
<sequence length="430" mass="49309">MPKGSGRKSSTEWTEVLESRSKSRVVCKYCQKEISKKVERVRSHLNKCKNKGASTSKKNVEDVESMSISSDDEDRELEHENKSKQENGENLATLAKNKNLDEFVIKTTVEQKEKIDKMVAKFFFGCNIAFNVAEQKTFKEMISVLRPGYIAPNRKQLSEKYLPQICTDIESLLKKELEYTSVTLILDGWSNTSNDAIIASSIHTGHGVYLIDAEDAGTKKKTSEYCVEVANRAIDLIKELYGKTVFACCTDNENKMKRMKQILSETKGIVTYGCSAHYMNLLYKDIIPTNLTKHIIELQKFFRNHHQPHGWLKEKGGAMPQIPNETRWNSYEDCLKTFISNYHLYNQIRSEHLEDFKSYANINAILNNVALYSEAVELEKQLSILSTSLDKMQSDQSFLTDAVVCWNNLLSNENFANNNNHKENIKKMFK</sequence>
<keyword evidence="7" id="KW-0539">Nucleus</keyword>
<evidence type="ECO:0000256" key="2">
    <source>
        <dbReference type="ARBA" id="ARBA00022723"/>
    </source>
</evidence>
<evidence type="ECO:0000256" key="1">
    <source>
        <dbReference type="ARBA" id="ARBA00004123"/>
    </source>
</evidence>
<evidence type="ECO:0000256" key="3">
    <source>
        <dbReference type="ARBA" id="ARBA00022771"/>
    </source>
</evidence>
<organism evidence="11 12">
    <name type="scientific">Brassicogethes aeneus</name>
    <name type="common">Rape pollen beetle</name>
    <name type="synonym">Meligethes aeneus</name>
    <dbReference type="NCBI Taxonomy" id="1431903"/>
    <lineage>
        <taxon>Eukaryota</taxon>
        <taxon>Metazoa</taxon>
        <taxon>Ecdysozoa</taxon>
        <taxon>Arthropoda</taxon>
        <taxon>Hexapoda</taxon>
        <taxon>Insecta</taxon>
        <taxon>Pterygota</taxon>
        <taxon>Neoptera</taxon>
        <taxon>Endopterygota</taxon>
        <taxon>Coleoptera</taxon>
        <taxon>Polyphaga</taxon>
        <taxon>Cucujiformia</taxon>
        <taxon>Nitidulidae</taxon>
        <taxon>Meligethinae</taxon>
        <taxon>Brassicogethes</taxon>
    </lineage>
</organism>
<evidence type="ECO:0000256" key="5">
    <source>
        <dbReference type="ARBA" id="ARBA00023015"/>
    </source>
</evidence>
<dbReference type="PANTHER" id="PTHR46481">
    <property type="entry name" value="ZINC FINGER BED DOMAIN-CONTAINING PROTEIN 4"/>
    <property type="match status" value="1"/>
</dbReference>
<feature type="domain" description="BED-type" evidence="10">
    <location>
        <begin position="7"/>
        <end position="55"/>
    </location>
</feature>
<gene>
    <name evidence="11" type="ORF">MELIAE_LOCUS11054</name>
</gene>
<evidence type="ECO:0000259" key="10">
    <source>
        <dbReference type="PROSITE" id="PS50808"/>
    </source>
</evidence>
<reference evidence="11" key="1">
    <citation type="submission" date="2021-12" db="EMBL/GenBank/DDBJ databases">
        <authorList>
            <person name="King R."/>
        </authorList>
    </citation>
    <scope>NUCLEOTIDE SEQUENCE</scope>
</reference>
<feature type="region of interest" description="Disordered" evidence="9">
    <location>
        <begin position="1"/>
        <end position="21"/>
    </location>
</feature>
<evidence type="ECO:0000256" key="4">
    <source>
        <dbReference type="ARBA" id="ARBA00022833"/>
    </source>
</evidence>
<dbReference type="PANTHER" id="PTHR46481:SF10">
    <property type="entry name" value="ZINC FINGER BED DOMAIN-CONTAINING PROTEIN 39"/>
    <property type="match status" value="1"/>
</dbReference>
<evidence type="ECO:0000256" key="8">
    <source>
        <dbReference type="PROSITE-ProRule" id="PRU00027"/>
    </source>
</evidence>
<feature type="compositionally biased region" description="Basic and acidic residues" evidence="9">
    <location>
        <begin position="76"/>
        <end position="87"/>
    </location>
</feature>
<comment type="subcellular location">
    <subcellularLocation>
        <location evidence="1">Nucleus</location>
    </subcellularLocation>
</comment>
<dbReference type="GO" id="GO:0005634">
    <property type="term" value="C:nucleus"/>
    <property type="evidence" value="ECO:0007669"/>
    <property type="project" value="UniProtKB-SubCell"/>
</dbReference>
<dbReference type="PROSITE" id="PS50808">
    <property type="entry name" value="ZF_BED"/>
    <property type="match status" value="1"/>
</dbReference>
<evidence type="ECO:0000256" key="9">
    <source>
        <dbReference type="SAM" id="MobiDB-lite"/>
    </source>
</evidence>
<keyword evidence="3 8" id="KW-0863">Zinc-finger</keyword>
<name>A0A9P0BGP5_BRAAE</name>
<dbReference type="InterPro" id="IPR012337">
    <property type="entry name" value="RNaseH-like_sf"/>
</dbReference>
<keyword evidence="2" id="KW-0479">Metal-binding</keyword>
<evidence type="ECO:0000256" key="6">
    <source>
        <dbReference type="ARBA" id="ARBA00023163"/>
    </source>
</evidence>
<proteinExistence type="predicted"/>
<dbReference type="GO" id="GO:0003677">
    <property type="term" value="F:DNA binding"/>
    <property type="evidence" value="ECO:0007669"/>
    <property type="project" value="InterPro"/>
</dbReference>
<feature type="region of interest" description="Disordered" evidence="9">
    <location>
        <begin position="47"/>
        <end position="90"/>
    </location>
</feature>
<evidence type="ECO:0000313" key="11">
    <source>
        <dbReference type="EMBL" id="CAH0561717.1"/>
    </source>
</evidence>
<keyword evidence="5" id="KW-0805">Transcription regulation</keyword>
<evidence type="ECO:0000313" key="12">
    <source>
        <dbReference type="Proteomes" id="UP001154078"/>
    </source>
</evidence>
<dbReference type="Pfam" id="PF04937">
    <property type="entry name" value="DUF659"/>
    <property type="match status" value="1"/>
</dbReference>
<dbReference type="InterPro" id="IPR007021">
    <property type="entry name" value="DUF659"/>
</dbReference>
<dbReference type="GO" id="GO:0008270">
    <property type="term" value="F:zinc ion binding"/>
    <property type="evidence" value="ECO:0007669"/>
    <property type="project" value="UniProtKB-KW"/>
</dbReference>
<dbReference type="AlphaFoldDB" id="A0A9P0BGP5"/>
<dbReference type="InterPro" id="IPR003656">
    <property type="entry name" value="Znf_BED"/>
</dbReference>
<dbReference type="OrthoDB" id="6777440at2759"/>
<keyword evidence="12" id="KW-1185">Reference proteome</keyword>
<dbReference type="Proteomes" id="UP001154078">
    <property type="component" value="Chromosome 8"/>
</dbReference>
<keyword evidence="6" id="KW-0804">Transcription</keyword>
<accession>A0A9P0BGP5</accession>
<dbReference type="InterPro" id="IPR052035">
    <property type="entry name" value="ZnF_BED_domain_contain"/>
</dbReference>
<keyword evidence="4" id="KW-0862">Zinc</keyword>